<evidence type="ECO:0000256" key="5">
    <source>
        <dbReference type="ARBA" id="ARBA00034313"/>
    </source>
</evidence>
<keyword evidence="3 6" id="KW-1133">Transmembrane helix</keyword>
<evidence type="ECO:0000256" key="2">
    <source>
        <dbReference type="ARBA" id="ARBA00022692"/>
    </source>
</evidence>
<evidence type="ECO:0000313" key="7">
    <source>
        <dbReference type="EMBL" id="KAF1932181.1"/>
    </source>
</evidence>
<accession>A0A6A5RUR2</accession>
<evidence type="ECO:0000256" key="4">
    <source>
        <dbReference type="ARBA" id="ARBA00023136"/>
    </source>
</evidence>
<dbReference type="RefSeq" id="XP_033452429.1">
    <property type="nucleotide sequence ID" value="XM_033588976.1"/>
</dbReference>
<reference evidence="7" key="1">
    <citation type="journal article" date="2020" name="Stud. Mycol.">
        <title>101 Dothideomycetes genomes: a test case for predicting lifestyles and emergence of pathogens.</title>
        <authorList>
            <person name="Haridas S."/>
            <person name="Albert R."/>
            <person name="Binder M."/>
            <person name="Bloem J."/>
            <person name="Labutti K."/>
            <person name="Salamov A."/>
            <person name="Andreopoulos B."/>
            <person name="Baker S."/>
            <person name="Barry K."/>
            <person name="Bills G."/>
            <person name="Bluhm B."/>
            <person name="Cannon C."/>
            <person name="Castanera R."/>
            <person name="Culley D."/>
            <person name="Daum C."/>
            <person name="Ezra D."/>
            <person name="Gonzalez J."/>
            <person name="Henrissat B."/>
            <person name="Kuo A."/>
            <person name="Liang C."/>
            <person name="Lipzen A."/>
            <person name="Lutzoni F."/>
            <person name="Magnuson J."/>
            <person name="Mondo S."/>
            <person name="Nolan M."/>
            <person name="Ohm R."/>
            <person name="Pangilinan J."/>
            <person name="Park H.-J."/>
            <person name="Ramirez L."/>
            <person name="Alfaro M."/>
            <person name="Sun H."/>
            <person name="Tritt A."/>
            <person name="Yoshinaga Y."/>
            <person name="Zwiers L.-H."/>
            <person name="Turgeon B."/>
            <person name="Goodwin S."/>
            <person name="Spatafora J."/>
            <person name="Crous P."/>
            <person name="Grigoriev I."/>
        </authorList>
    </citation>
    <scope>NUCLEOTIDE SEQUENCE</scope>
    <source>
        <strain evidence="7">CBS 183.55</strain>
    </source>
</reference>
<name>A0A6A5RUR2_9PLEO</name>
<dbReference type="Pfam" id="PF08592">
    <property type="entry name" value="Anthrone_oxy"/>
    <property type="match status" value="1"/>
</dbReference>
<feature type="transmembrane region" description="Helical" evidence="6">
    <location>
        <begin position="63"/>
        <end position="83"/>
    </location>
</feature>
<dbReference type="AlphaFoldDB" id="A0A6A5RUR2"/>
<dbReference type="OrthoDB" id="5954308at2759"/>
<keyword evidence="4 6" id="KW-0472">Membrane</keyword>
<dbReference type="InterPro" id="IPR013901">
    <property type="entry name" value="Anthrone_oxy"/>
</dbReference>
<keyword evidence="8" id="KW-1185">Reference proteome</keyword>
<comment type="similarity">
    <text evidence="5">Belongs to the anthrone oxygenase family.</text>
</comment>
<evidence type="ECO:0000313" key="8">
    <source>
        <dbReference type="Proteomes" id="UP000800082"/>
    </source>
</evidence>
<organism evidence="7 8">
    <name type="scientific">Didymella exigua CBS 183.55</name>
    <dbReference type="NCBI Taxonomy" id="1150837"/>
    <lineage>
        <taxon>Eukaryota</taxon>
        <taxon>Fungi</taxon>
        <taxon>Dikarya</taxon>
        <taxon>Ascomycota</taxon>
        <taxon>Pezizomycotina</taxon>
        <taxon>Dothideomycetes</taxon>
        <taxon>Pleosporomycetidae</taxon>
        <taxon>Pleosporales</taxon>
        <taxon>Pleosporineae</taxon>
        <taxon>Didymellaceae</taxon>
        <taxon>Didymella</taxon>
    </lineage>
</organism>
<dbReference type="GO" id="GO:0016020">
    <property type="term" value="C:membrane"/>
    <property type="evidence" value="ECO:0007669"/>
    <property type="project" value="UniProtKB-SubCell"/>
</dbReference>
<dbReference type="PANTHER" id="PTHR35042">
    <property type="entry name" value="ANTHRONE OXYGENASE ENCC"/>
    <property type="match status" value="1"/>
</dbReference>
<dbReference type="EMBL" id="ML978959">
    <property type="protein sequence ID" value="KAF1932181.1"/>
    <property type="molecule type" value="Genomic_DNA"/>
</dbReference>
<evidence type="ECO:0000256" key="1">
    <source>
        <dbReference type="ARBA" id="ARBA00004141"/>
    </source>
</evidence>
<dbReference type="PANTHER" id="PTHR35042:SF1">
    <property type="entry name" value="DUF1772-DOMAIN-CONTAINING PROTEIN"/>
    <property type="match status" value="1"/>
</dbReference>
<keyword evidence="2 6" id="KW-0812">Transmembrane</keyword>
<proteinExistence type="inferred from homology"/>
<sequence>MASAAFTTGKLVGFAGAAWLSGTIASLSLVSVPAVTKSLKEDGLSAAHAVKVWRNNFDFGKGLAPPVALATASSLAFCGWTARNTRATGLKDGRLFFLSAALTIAIVPFTIIFMGSTNAKLLSLAKKEELTASEGQDGEALLNKWASINGVRSLLPLAGAVLTGALILA</sequence>
<protein>
    <submittedName>
        <fullName evidence="7">DUF1772-domain-containing protein</fullName>
    </submittedName>
</protein>
<dbReference type="Proteomes" id="UP000800082">
    <property type="component" value="Unassembled WGS sequence"/>
</dbReference>
<feature type="transmembrane region" description="Helical" evidence="6">
    <location>
        <begin position="12"/>
        <end position="35"/>
    </location>
</feature>
<gene>
    <name evidence="7" type="ORF">M421DRAFT_286035</name>
</gene>
<evidence type="ECO:0000256" key="6">
    <source>
        <dbReference type="SAM" id="Phobius"/>
    </source>
</evidence>
<feature type="transmembrane region" description="Helical" evidence="6">
    <location>
        <begin position="95"/>
        <end position="114"/>
    </location>
</feature>
<comment type="subcellular location">
    <subcellularLocation>
        <location evidence="1">Membrane</location>
        <topology evidence="1">Multi-pass membrane protein</topology>
    </subcellularLocation>
</comment>
<evidence type="ECO:0000256" key="3">
    <source>
        <dbReference type="ARBA" id="ARBA00022989"/>
    </source>
</evidence>
<dbReference type="GeneID" id="54346623"/>